<evidence type="ECO:0000313" key="1">
    <source>
        <dbReference type="EMBL" id="GEN87351.1"/>
    </source>
</evidence>
<dbReference type="NCBIfam" id="TIGR01784">
    <property type="entry name" value="T_den_put_tspse"/>
    <property type="match status" value="1"/>
</dbReference>
<protein>
    <submittedName>
        <fullName evidence="1">Uncharacterized protein</fullName>
    </submittedName>
</protein>
<dbReference type="PANTHER" id="PTHR41317:SF1">
    <property type="entry name" value="PD-(D_E)XK NUCLEASE FAMILY TRANSPOSASE"/>
    <property type="match status" value="1"/>
</dbReference>
<dbReference type="Pfam" id="PF12784">
    <property type="entry name" value="PDDEXK_2"/>
    <property type="match status" value="1"/>
</dbReference>
<dbReference type="Proteomes" id="UP000321558">
    <property type="component" value="Unassembled WGS sequence"/>
</dbReference>
<comment type="caution">
    <text evidence="1">The sequence shown here is derived from an EMBL/GenBank/DDBJ whole genome shotgun (WGS) entry which is preliminary data.</text>
</comment>
<dbReference type="OrthoDB" id="1097360at2"/>
<dbReference type="RefSeq" id="WP_147210324.1">
    <property type="nucleotide sequence ID" value="NZ_BJYM01000007.1"/>
</dbReference>
<name>A0A511ZIS8_9BACI</name>
<dbReference type="EMBL" id="BJYM01000007">
    <property type="protein sequence ID" value="GEN87351.1"/>
    <property type="molecule type" value="Genomic_DNA"/>
</dbReference>
<dbReference type="PANTHER" id="PTHR41317">
    <property type="entry name" value="PD-(D_E)XK NUCLEASE FAMILY TRANSPOSASE"/>
    <property type="match status" value="1"/>
</dbReference>
<proteinExistence type="predicted"/>
<sequence length="179" mass="21264">MIYPRKATTLFPQICENGEVYKNAVSKEESCHLLDLKAGYTFRRLFGDERNKKIMIAFLNAFFIKLERAKIYDFKFPWWEAAGGEKSHFTMLVETEDKESIYVEILFPNKDAVEEQSLYFLSKIYCRQFETDSELNEQHPVITISIMNFELFHESEEFYSVFRLSEKEEKIALTNMQET</sequence>
<accession>A0A511ZIS8</accession>
<keyword evidence="2" id="KW-1185">Reference proteome</keyword>
<dbReference type="AlphaFoldDB" id="A0A511ZIS8"/>
<gene>
    <name evidence="1" type="ORF">OSO01_20900</name>
</gene>
<dbReference type="InterPro" id="IPR010106">
    <property type="entry name" value="RpnA"/>
</dbReference>
<reference evidence="1 2" key="1">
    <citation type="submission" date="2019-07" db="EMBL/GenBank/DDBJ databases">
        <title>Whole genome shotgun sequence of Oceanobacillus sojae NBRC 105379.</title>
        <authorList>
            <person name="Hosoyama A."/>
            <person name="Uohara A."/>
            <person name="Ohji S."/>
            <person name="Ichikawa N."/>
        </authorList>
    </citation>
    <scope>NUCLEOTIDE SEQUENCE [LARGE SCALE GENOMIC DNA]</scope>
    <source>
        <strain evidence="1 2">NBRC 105379</strain>
    </source>
</reference>
<organism evidence="1 2">
    <name type="scientific">Oceanobacillus sojae</name>
    <dbReference type="NCBI Taxonomy" id="582851"/>
    <lineage>
        <taxon>Bacteria</taxon>
        <taxon>Bacillati</taxon>
        <taxon>Bacillota</taxon>
        <taxon>Bacilli</taxon>
        <taxon>Bacillales</taxon>
        <taxon>Bacillaceae</taxon>
        <taxon>Oceanobacillus</taxon>
    </lineage>
</organism>
<evidence type="ECO:0000313" key="2">
    <source>
        <dbReference type="Proteomes" id="UP000321558"/>
    </source>
</evidence>